<proteinExistence type="predicted"/>
<dbReference type="Proteomes" id="UP000305202">
    <property type="component" value="Unassembled WGS sequence"/>
</dbReference>
<reference evidence="1 2" key="1">
    <citation type="submission" date="2019-04" db="EMBL/GenBank/DDBJ databases">
        <authorList>
            <person name="Li M."/>
            <person name="Gao C."/>
        </authorList>
    </citation>
    <scope>NUCLEOTIDE SEQUENCE [LARGE SCALE GENOMIC DNA]</scope>
    <source>
        <strain evidence="1 2">BGMRC 2031</strain>
    </source>
</reference>
<dbReference type="RefSeq" id="WP_136988431.1">
    <property type="nucleotide sequence ID" value="NZ_SZPQ01000002.1"/>
</dbReference>
<organism evidence="1 2">
    <name type="scientific">Martelella alba</name>
    <dbReference type="NCBI Taxonomy" id="2590451"/>
    <lineage>
        <taxon>Bacteria</taxon>
        <taxon>Pseudomonadati</taxon>
        <taxon>Pseudomonadota</taxon>
        <taxon>Alphaproteobacteria</taxon>
        <taxon>Hyphomicrobiales</taxon>
        <taxon>Aurantimonadaceae</taxon>
        <taxon>Martelella</taxon>
    </lineage>
</organism>
<evidence type="ECO:0000313" key="1">
    <source>
        <dbReference type="EMBL" id="TKI08158.1"/>
    </source>
</evidence>
<gene>
    <name evidence="1" type="ORF">FCN80_03115</name>
</gene>
<comment type="caution">
    <text evidence="1">The sequence shown here is derived from an EMBL/GenBank/DDBJ whole genome shotgun (WGS) entry which is preliminary data.</text>
</comment>
<dbReference type="EMBL" id="SZPQ01000002">
    <property type="protein sequence ID" value="TKI08158.1"/>
    <property type="molecule type" value="Genomic_DNA"/>
</dbReference>
<protein>
    <submittedName>
        <fullName evidence="1">Uncharacterized protein</fullName>
    </submittedName>
</protein>
<name>A0ABY2SRG3_9HYPH</name>
<sequence length="60" mass="6710">MSLKTDLPEILQIVFSEAGFVFVPDEFVLESPEWSGLNYRGYESLVHWAILLAILAPADA</sequence>
<keyword evidence="2" id="KW-1185">Reference proteome</keyword>
<evidence type="ECO:0000313" key="2">
    <source>
        <dbReference type="Proteomes" id="UP000305202"/>
    </source>
</evidence>
<accession>A0ABY2SRG3</accession>